<name>A0A9W8EGN5_9FUNG</name>
<evidence type="ECO:0000256" key="1">
    <source>
        <dbReference type="ARBA" id="ARBA00010490"/>
    </source>
</evidence>
<protein>
    <recommendedName>
        <fullName evidence="4">Programmed cell death protein 5</fullName>
    </recommendedName>
</protein>
<keyword evidence="3" id="KW-1185">Reference proteome</keyword>
<comment type="caution">
    <text evidence="2">The sequence shown here is derived from an EMBL/GenBank/DDBJ whole genome shotgun (WGS) entry which is preliminary data.</text>
</comment>
<dbReference type="PIRSF" id="PIRSF015730">
    <property type="entry name" value="TFAR19"/>
    <property type="match status" value="1"/>
</dbReference>
<sequence>MDGADLDAIKAQLSAGDAKETATGQQGNNDEERKAMLAQILSPEALGRLGHIALVKKERARAVEDMLMRMARMGQIRSKVKEEELVDMLKQINSSHHEETKIVYNRKGFEDSEDEEEYNFD</sequence>
<dbReference type="Gene3D" id="1.10.8.140">
    <property type="entry name" value="PDCD5-like"/>
    <property type="match status" value="1"/>
</dbReference>
<gene>
    <name evidence="2" type="ORF">H4R26_005929</name>
</gene>
<dbReference type="GO" id="GO:0005829">
    <property type="term" value="C:cytosol"/>
    <property type="evidence" value="ECO:0007669"/>
    <property type="project" value="TreeGrafter"/>
</dbReference>
<dbReference type="SUPFAM" id="SSF46950">
    <property type="entry name" value="Double-stranded DNA-binding domain"/>
    <property type="match status" value="1"/>
</dbReference>
<proteinExistence type="inferred from homology"/>
<dbReference type="AlphaFoldDB" id="A0A9W8EGN5"/>
<dbReference type="PANTHER" id="PTHR10840:SF0">
    <property type="entry name" value="PROGRAMMED CELL DEATH PROTEIN 5"/>
    <property type="match status" value="1"/>
</dbReference>
<evidence type="ECO:0000313" key="2">
    <source>
        <dbReference type="EMBL" id="KAJ1997171.1"/>
    </source>
</evidence>
<reference evidence="2" key="1">
    <citation type="submission" date="2022-07" db="EMBL/GenBank/DDBJ databases">
        <title>Phylogenomic reconstructions and comparative analyses of Kickxellomycotina fungi.</title>
        <authorList>
            <person name="Reynolds N.K."/>
            <person name="Stajich J.E."/>
            <person name="Barry K."/>
            <person name="Grigoriev I.V."/>
            <person name="Crous P."/>
            <person name="Smith M.E."/>
        </authorList>
    </citation>
    <scope>NUCLEOTIDE SEQUENCE</scope>
    <source>
        <strain evidence="2">IMI 214461</strain>
    </source>
</reference>
<dbReference type="InterPro" id="IPR036883">
    <property type="entry name" value="PDCD5-like_sf"/>
</dbReference>
<dbReference type="GO" id="GO:0003677">
    <property type="term" value="F:DNA binding"/>
    <property type="evidence" value="ECO:0007669"/>
    <property type="project" value="InterPro"/>
</dbReference>
<evidence type="ECO:0008006" key="4">
    <source>
        <dbReference type="Google" id="ProtNLM"/>
    </source>
</evidence>
<comment type="similarity">
    <text evidence="1">Belongs to the PDCD5 family.</text>
</comment>
<dbReference type="EMBL" id="JANBQF010001464">
    <property type="protein sequence ID" value="KAJ1997171.1"/>
    <property type="molecule type" value="Genomic_DNA"/>
</dbReference>
<dbReference type="Proteomes" id="UP001150907">
    <property type="component" value="Unassembled WGS sequence"/>
</dbReference>
<evidence type="ECO:0000313" key="3">
    <source>
        <dbReference type="Proteomes" id="UP001150907"/>
    </source>
</evidence>
<dbReference type="OrthoDB" id="10252486at2759"/>
<organism evidence="2 3">
    <name type="scientific">Coemansia thaxteri</name>
    <dbReference type="NCBI Taxonomy" id="2663907"/>
    <lineage>
        <taxon>Eukaryota</taxon>
        <taxon>Fungi</taxon>
        <taxon>Fungi incertae sedis</taxon>
        <taxon>Zoopagomycota</taxon>
        <taxon>Kickxellomycotina</taxon>
        <taxon>Kickxellomycetes</taxon>
        <taxon>Kickxellales</taxon>
        <taxon>Kickxellaceae</taxon>
        <taxon>Coemansia</taxon>
    </lineage>
</organism>
<dbReference type="InterPro" id="IPR002836">
    <property type="entry name" value="PDCD5-like"/>
</dbReference>
<dbReference type="Pfam" id="PF01984">
    <property type="entry name" value="dsDNA_bind"/>
    <property type="match status" value="1"/>
</dbReference>
<dbReference type="GO" id="GO:0005634">
    <property type="term" value="C:nucleus"/>
    <property type="evidence" value="ECO:0007669"/>
    <property type="project" value="TreeGrafter"/>
</dbReference>
<accession>A0A9W8EGN5</accession>
<dbReference type="PANTHER" id="PTHR10840">
    <property type="entry name" value="PROGRAMMED CELL DEATH PROTEIN 5"/>
    <property type="match status" value="1"/>
</dbReference>